<organism evidence="6 7">
    <name type="scientific">Microbacterium rhizomatis</name>
    <dbReference type="NCBI Taxonomy" id="1631477"/>
    <lineage>
        <taxon>Bacteria</taxon>
        <taxon>Bacillati</taxon>
        <taxon>Actinomycetota</taxon>
        <taxon>Actinomycetes</taxon>
        <taxon>Micrococcales</taxon>
        <taxon>Microbacteriaceae</taxon>
        <taxon>Microbacterium</taxon>
    </lineage>
</organism>
<dbReference type="Gene3D" id="3.50.50.60">
    <property type="entry name" value="FAD/NAD(P)-binding domain"/>
    <property type="match status" value="2"/>
</dbReference>
<dbReference type="SUPFAM" id="SSF56425">
    <property type="entry name" value="Succinate dehydrogenase/fumarate reductase flavoprotein, catalytic domain"/>
    <property type="match status" value="1"/>
</dbReference>
<dbReference type="Pfam" id="PF00890">
    <property type="entry name" value="FAD_binding_2"/>
    <property type="match status" value="1"/>
</dbReference>
<dbReference type="OrthoDB" id="9813348at2"/>
<dbReference type="GO" id="GO:0008202">
    <property type="term" value="P:steroid metabolic process"/>
    <property type="evidence" value="ECO:0007669"/>
    <property type="project" value="UniProtKB-ARBA"/>
</dbReference>
<dbReference type="InterPro" id="IPR050315">
    <property type="entry name" value="FAD-oxidoreductase_2"/>
</dbReference>
<dbReference type="RefSeq" id="WP_150450050.1">
    <property type="nucleotide sequence ID" value="NZ_VYSA01000004.1"/>
</dbReference>
<dbReference type="EMBL" id="VYSA01000004">
    <property type="protein sequence ID" value="KAA9105908.1"/>
    <property type="molecule type" value="Genomic_DNA"/>
</dbReference>
<evidence type="ECO:0000313" key="7">
    <source>
        <dbReference type="Proteomes" id="UP000325827"/>
    </source>
</evidence>
<feature type="domain" description="FAD-dependent oxidoreductase 2 FAD-binding" evidence="5">
    <location>
        <begin position="14"/>
        <end position="521"/>
    </location>
</feature>
<dbReference type="AlphaFoldDB" id="A0A5J5IZS8"/>
<evidence type="ECO:0000256" key="3">
    <source>
        <dbReference type="ARBA" id="ARBA00022827"/>
    </source>
</evidence>
<dbReference type="PANTHER" id="PTHR43400">
    <property type="entry name" value="FUMARATE REDUCTASE"/>
    <property type="match status" value="1"/>
</dbReference>
<name>A0A5J5IZS8_9MICO</name>
<keyword evidence="3" id="KW-0274">FAD</keyword>
<dbReference type="InterPro" id="IPR027477">
    <property type="entry name" value="Succ_DH/fumarate_Rdtase_cat_sf"/>
</dbReference>
<comment type="cofactor">
    <cofactor evidence="1">
        <name>FAD</name>
        <dbReference type="ChEBI" id="CHEBI:57692"/>
    </cofactor>
</comment>
<keyword evidence="7" id="KW-1185">Reference proteome</keyword>
<sequence>MDRTVEVGWDREADIVVVGSGGAGLAAALTAASLGATVELLEKADSVGGTTAVSGGVIWVPAHDREPDLDLPVEDALAYLRAQSLGQMDDVLVGTFVRRAPEAMRYLEAHSPLRLAVAEGFPDYKPELPGGKPGGGRSLRSVPFDLTALDGWADSVTSFPADWSNVGFDAETRARYSSEDDVPPDGRVVVGGAALVAALLRGLLDMGVEPQVSARVVELVEVDGAIVGVVVSAGGRDERVRARRGVILASGGFEWDAGLVRAFLRGPMRGPVSPPLNTGDGLRMAMQQGAALGNMGEAWWVPVVQIPGDEFGGHQRSRSIRLERTRPRSIVVNRLGRRFMNEAGDYNSMGGPFHVLDPVHGYVNDPGWLVFDHEHLVKYGSFGYHAGERLPDWMHASDSLQDLAVKIGVEPNGLLRTVEEWNAQAVAGADPQFGRGSSAYDGWWGDRSAPTTAGQTLGPLESAPFYAVRLTIGSMGTKGGPQTDEHGRVQRIDGGPLPGLYAAGNVMAGVTGKAYGGAGGTIGPGLTWGYIAAMDALRGDDAGRRVDETIR</sequence>
<dbReference type="SUPFAM" id="SSF51905">
    <property type="entry name" value="FAD/NAD(P)-binding domain"/>
    <property type="match status" value="1"/>
</dbReference>
<comment type="caution">
    <text evidence="6">The sequence shown here is derived from an EMBL/GenBank/DDBJ whole genome shotgun (WGS) entry which is preliminary data.</text>
</comment>
<dbReference type="InterPro" id="IPR036188">
    <property type="entry name" value="FAD/NAD-bd_sf"/>
</dbReference>
<keyword evidence="4" id="KW-0560">Oxidoreductase</keyword>
<protein>
    <submittedName>
        <fullName evidence="6">FAD-dependent oxidoreductase</fullName>
    </submittedName>
</protein>
<evidence type="ECO:0000256" key="2">
    <source>
        <dbReference type="ARBA" id="ARBA00022630"/>
    </source>
</evidence>
<evidence type="ECO:0000256" key="4">
    <source>
        <dbReference type="ARBA" id="ARBA00023002"/>
    </source>
</evidence>
<accession>A0A5J5IZS8</accession>
<dbReference type="InterPro" id="IPR003953">
    <property type="entry name" value="FAD-dep_OxRdtase_2_FAD-bd"/>
</dbReference>
<keyword evidence="2" id="KW-0285">Flavoprotein</keyword>
<proteinExistence type="predicted"/>
<dbReference type="GO" id="GO:0033765">
    <property type="term" value="F:steroid dehydrogenase activity, acting on the CH-CH group of donors"/>
    <property type="evidence" value="ECO:0007669"/>
    <property type="project" value="UniProtKB-ARBA"/>
</dbReference>
<evidence type="ECO:0000259" key="5">
    <source>
        <dbReference type="Pfam" id="PF00890"/>
    </source>
</evidence>
<reference evidence="7" key="1">
    <citation type="submission" date="2019-09" db="EMBL/GenBank/DDBJ databases">
        <title>Mumia zhuanghuii sp. nov. isolated from the intestinal contents of plateau pika (Ochotona curzoniae) in the Qinghai-Tibet plateau of China.</title>
        <authorList>
            <person name="Tian Z."/>
        </authorList>
    </citation>
    <scope>NUCLEOTIDE SEQUENCE [LARGE SCALE GENOMIC DNA]</scope>
    <source>
        <strain evidence="7">JCM 30598</strain>
    </source>
</reference>
<evidence type="ECO:0000313" key="6">
    <source>
        <dbReference type="EMBL" id="KAA9105908.1"/>
    </source>
</evidence>
<dbReference type="Proteomes" id="UP000325827">
    <property type="component" value="Unassembled WGS sequence"/>
</dbReference>
<gene>
    <name evidence="6" type="ORF">F6B43_16215</name>
</gene>
<evidence type="ECO:0000256" key="1">
    <source>
        <dbReference type="ARBA" id="ARBA00001974"/>
    </source>
</evidence>
<dbReference type="PANTHER" id="PTHR43400:SF10">
    <property type="entry name" value="3-OXOSTEROID 1-DEHYDROGENASE"/>
    <property type="match status" value="1"/>
</dbReference>